<dbReference type="PANTHER" id="PTHR12967:SF0">
    <property type="entry name" value="PROTEIN SHQ1 HOMOLOG"/>
    <property type="match status" value="1"/>
</dbReference>
<dbReference type="InterPro" id="IPR007009">
    <property type="entry name" value="Shq1_C"/>
</dbReference>
<dbReference type="GeneID" id="14890652"/>
<dbReference type="GO" id="GO:0051082">
    <property type="term" value="F:unfolded protein binding"/>
    <property type="evidence" value="ECO:0007669"/>
    <property type="project" value="TreeGrafter"/>
</dbReference>
<protein>
    <recommendedName>
        <fullName evidence="2">Shq1 C-terminal domain-containing protein</fullName>
    </recommendedName>
</protein>
<dbReference type="OrthoDB" id="73639at2759"/>
<sequence length="111" mass="12750">MGDTTVESAWTIATLAPVLSYLDEIETANEVVSACVRRGVTYPVVRNYDLAKKAIEETLSIFEGGKSTLVRMVLRIHRIFKLDELKHYLCFIFWTSSQSWHLSFVMTFDLK</sequence>
<dbReference type="Proteomes" id="UP000014680">
    <property type="component" value="Unassembled WGS sequence"/>
</dbReference>
<dbReference type="GO" id="GO:0005737">
    <property type="term" value="C:cytoplasm"/>
    <property type="evidence" value="ECO:0007669"/>
    <property type="project" value="TreeGrafter"/>
</dbReference>
<dbReference type="GO" id="GO:0000493">
    <property type="term" value="P:box H/ACA snoRNP assembly"/>
    <property type="evidence" value="ECO:0007669"/>
    <property type="project" value="InterPro"/>
</dbReference>
<dbReference type="GO" id="GO:0005654">
    <property type="term" value="C:nucleoplasm"/>
    <property type="evidence" value="ECO:0007669"/>
    <property type="project" value="TreeGrafter"/>
</dbReference>
<proteinExistence type="inferred from homology"/>
<dbReference type="VEuPathDB" id="AmoebaDB:EIN_207530"/>
<organism evidence="3 4">
    <name type="scientific">Entamoeba invadens IP1</name>
    <dbReference type="NCBI Taxonomy" id="370355"/>
    <lineage>
        <taxon>Eukaryota</taxon>
        <taxon>Amoebozoa</taxon>
        <taxon>Evosea</taxon>
        <taxon>Archamoebae</taxon>
        <taxon>Mastigamoebida</taxon>
        <taxon>Entamoebidae</taxon>
        <taxon>Entamoeba</taxon>
    </lineage>
</organism>
<dbReference type="KEGG" id="eiv:EIN_207530"/>
<dbReference type="AlphaFoldDB" id="A0A0A1U9M3"/>
<feature type="domain" description="Shq1 C-terminal" evidence="2">
    <location>
        <begin position="2"/>
        <end position="101"/>
    </location>
</feature>
<evidence type="ECO:0000313" key="3">
    <source>
        <dbReference type="EMBL" id="ELP91686.1"/>
    </source>
</evidence>
<evidence type="ECO:0000256" key="1">
    <source>
        <dbReference type="ARBA" id="ARBA00005607"/>
    </source>
</evidence>
<accession>A0A0A1U9M3</accession>
<evidence type="ECO:0000313" key="4">
    <source>
        <dbReference type="Proteomes" id="UP000014680"/>
    </source>
</evidence>
<gene>
    <name evidence="3" type="ORF">EIN_207530</name>
</gene>
<reference evidence="3 4" key="1">
    <citation type="submission" date="2012-10" db="EMBL/GenBank/DDBJ databases">
        <authorList>
            <person name="Zafar N."/>
            <person name="Inman J."/>
            <person name="Hall N."/>
            <person name="Lorenzi H."/>
            <person name="Caler E."/>
        </authorList>
    </citation>
    <scope>NUCLEOTIDE SEQUENCE [LARGE SCALE GENOMIC DNA]</scope>
    <source>
        <strain evidence="3 4">IP1</strain>
    </source>
</reference>
<evidence type="ECO:0000259" key="2">
    <source>
        <dbReference type="Pfam" id="PF04925"/>
    </source>
</evidence>
<dbReference type="RefSeq" id="XP_004258457.1">
    <property type="nucleotide sequence ID" value="XM_004258409.1"/>
</dbReference>
<keyword evidence="4" id="KW-1185">Reference proteome</keyword>
<name>A0A0A1U9M3_ENTIV</name>
<dbReference type="EMBL" id="KB206455">
    <property type="protein sequence ID" value="ELP91686.1"/>
    <property type="molecule type" value="Genomic_DNA"/>
</dbReference>
<dbReference type="PANTHER" id="PTHR12967">
    <property type="entry name" value="PROTEIN SHQ1 HOMOLOG"/>
    <property type="match status" value="1"/>
</dbReference>
<dbReference type="InterPro" id="IPR039742">
    <property type="entry name" value="Shq1"/>
</dbReference>
<dbReference type="Pfam" id="PF04925">
    <property type="entry name" value="SHQ1"/>
    <property type="match status" value="1"/>
</dbReference>
<comment type="similarity">
    <text evidence="1">Belongs to the SHQ1 family.</text>
</comment>